<protein>
    <recommendedName>
        <fullName evidence="5">Extracellular membrane protein CFEM domain-containing protein</fullName>
    </recommendedName>
</protein>
<evidence type="ECO:0000256" key="1">
    <source>
        <dbReference type="SAM" id="MobiDB-lite"/>
    </source>
</evidence>
<proteinExistence type="predicted"/>
<evidence type="ECO:0000313" key="3">
    <source>
        <dbReference type="EMBL" id="KAK3361913.1"/>
    </source>
</evidence>
<comment type="caution">
    <text evidence="3">The sequence shown here is derived from an EMBL/GenBank/DDBJ whole genome shotgun (WGS) entry which is preliminary data.</text>
</comment>
<organism evidence="3 4">
    <name type="scientific">Lasiosphaeria ovina</name>
    <dbReference type="NCBI Taxonomy" id="92902"/>
    <lineage>
        <taxon>Eukaryota</taxon>
        <taxon>Fungi</taxon>
        <taxon>Dikarya</taxon>
        <taxon>Ascomycota</taxon>
        <taxon>Pezizomycotina</taxon>
        <taxon>Sordariomycetes</taxon>
        <taxon>Sordariomycetidae</taxon>
        <taxon>Sordariales</taxon>
        <taxon>Lasiosphaeriaceae</taxon>
        <taxon>Lasiosphaeria</taxon>
    </lineage>
</organism>
<evidence type="ECO:0008006" key="5">
    <source>
        <dbReference type="Google" id="ProtNLM"/>
    </source>
</evidence>
<feature type="signal peptide" evidence="2">
    <location>
        <begin position="1"/>
        <end position="39"/>
    </location>
</feature>
<feature type="compositionally biased region" description="Low complexity" evidence="1">
    <location>
        <begin position="164"/>
        <end position="181"/>
    </location>
</feature>
<dbReference type="EMBL" id="JAULSN010000010">
    <property type="protein sequence ID" value="KAK3361913.1"/>
    <property type="molecule type" value="Genomic_DNA"/>
</dbReference>
<evidence type="ECO:0000256" key="2">
    <source>
        <dbReference type="SAM" id="SignalP"/>
    </source>
</evidence>
<keyword evidence="2" id="KW-0732">Signal</keyword>
<sequence length="205" mass="20959">MSTTFHITQQQPDSETHSIMAKLIWAISPVALLVPLSAAQNLMATNTENYNSPLGTHCPQVAAATEAYGSCALSYTAVQTNCVSSLHPNNADSATALIDTECICSYYLAASPCASAWCDQTGYSIYVDNFSRCVRDLGTGGKPTPAPTTPGTGSPAVTTPPPTGTGTAAGSQSTSTKSSAGSSSLPLFYSSLLAAGFVGAVAFCL</sequence>
<feature type="region of interest" description="Disordered" evidence="1">
    <location>
        <begin position="141"/>
        <end position="181"/>
    </location>
</feature>
<dbReference type="Proteomes" id="UP001287356">
    <property type="component" value="Unassembled WGS sequence"/>
</dbReference>
<name>A0AAE0MZB5_9PEZI</name>
<keyword evidence="4" id="KW-1185">Reference proteome</keyword>
<dbReference type="AlphaFoldDB" id="A0AAE0MZB5"/>
<accession>A0AAE0MZB5</accession>
<reference evidence="3" key="2">
    <citation type="submission" date="2023-06" db="EMBL/GenBank/DDBJ databases">
        <authorList>
            <consortium name="Lawrence Berkeley National Laboratory"/>
            <person name="Haridas S."/>
            <person name="Hensen N."/>
            <person name="Bonometti L."/>
            <person name="Westerberg I."/>
            <person name="Brannstrom I.O."/>
            <person name="Guillou S."/>
            <person name="Cros-Aarteil S."/>
            <person name="Calhoun S."/>
            <person name="Kuo A."/>
            <person name="Mondo S."/>
            <person name="Pangilinan J."/>
            <person name="Riley R."/>
            <person name="Labutti K."/>
            <person name="Andreopoulos B."/>
            <person name="Lipzen A."/>
            <person name="Chen C."/>
            <person name="Yanf M."/>
            <person name="Daum C."/>
            <person name="Ng V."/>
            <person name="Clum A."/>
            <person name="Steindorff A."/>
            <person name="Ohm R."/>
            <person name="Martin F."/>
            <person name="Silar P."/>
            <person name="Natvig D."/>
            <person name="Lalanne C."/>
            <person name="Gautier V."/>
            <person name="Ament-Velasquez S.L."/>
            <person name="Kruys A."/>
            <person name="Hutchinson M.I."/>
            <person name="Powell A.J."/>
            <person name="Barry K."/>
            <person name="Miller A.N."/>
            <person name="Grigoriev I.V."/>
            <person name="Debuchy R."/>
            <person name="Gladieux P."/>
            <person name="Thoren M.H."/>
            <person name="Johannesson H."/>
        </authorList>
    </citation>
    <scope>NUCLEOTIDE SEQUENCE</scope>
    <source>
        <strain evidence="3">CBS 958.72</strain>
    </source>
</reference>
<gene>
    <name evidence="3" type="ORF">B0T24DRAFT_690454</name>
</gene>
<evidence type="ECO:0000313" key="4">
    <source>
        <dbReference type="Proteomes" id="UP001287356"/>
    </source>
</evidence>
<feature type="chain" id="PRO_5041963917" description="Extracellular membrane protein CFEM domain-containing protein" evidence="2">
    <location>
        <begin position="40"/>
        <end position="205"/>
    </location>
</feature>
<reference evidence="3" key="1">
    <citation type="journal article" date="2023" name="Mol. Phylogenet. Evol.">
        <title>Genome-scale phylogeny and comparative genomics of the fungal order Sordariales.</title>
        <authorList>
            <person name="Hensen N."/>
            <person name="Bonometti L."/>
            <person name="Westerberg I."/>
            <person name="Brannstrom I.O."/>
            <person name="Guillou S."/>
            <person name="Cros-Aarteil S."/>
            <person name="Calhoun S."/>
            <person name="Haridas S."/>
            <person name="Kuo A."/>
            <person name="Mondo S."/>
            <person name="Pangilinan J."/>
            <person name="Riley R."/>
            <person name="LaButti K."/>
            <person name="Andreopoulos B."/>
            <person name="Lipzen A."/>
            <person name="Chen C."/>
            <person name="Yan M."/>
            <person name="Daum C."/>
            <person name="Ng V."/>
            <person name="Clum A."/>
            <person name="Steindorff A."/>
            <person name="Ohm R.A."/>
            <person name="Martin F."/>
            <person name="Silar P."/>
            <person name="Natvig D.O."/>
            <person name="Lalanne C."/>
            <person name="Gautier V."/>
            <person name="Ament-Velasquez S.L."/>
            <person name="Kruys A."/>
            <person name="Hutchinson M.I."/>
            <person name="Powell A.J."/>
            <person name="Barry K."/>
            <person name="Miller A.N."/>
            <person name="Grigoriev I.V."/>
            <person name="Debuchy R."/>
            <person name="Gladieux P."/>
            <person name="Hiltunen Thoren M."/>
            <person name="Johannesson H."/>
        </authorList>
    </citation>
    <scope>NUCLEOTIDE SEQUENCE</scope>
    <source>
        <strain evidence="3">CBS 958.72</strain>
    </source>
</reference>